<dbReference type="InterPro" id="IPR050312">
    <property type="entry name" value="IolE/XylAMocC-like"/>
</dbReference>
<dbReference type="Gene3D" id="3.20.20.150">
    <property type="entry name" value="Divalent-metal-dependent TIM barrel enzymes"/>
    <property type="match status" value="1"/>
</dbReference>
<dbReference type="PATRIC" id="fig|1114963.3.peg.4202"/>
<dbReference type="EMBL" id="JACU01000010">
    <property type="protein sequence ID" value="KMS52015.1"/>
    <property type="molecule type" value="Genomic_DNA"/>
</dbReference>
<gene>
    <name evidence="2" type="ORF">V474_02900</name>
</gene>
<name>A0A0J8A9X1_9SPHN</name>
<reference evidence="2 3" key="1">
    <citation type="journal article" date="2015" name="G3 (Bethesda)">
        <title>Insights into Ongoing Evolution of the Hexachlorocyclohexane Catabolic Pathway from Comparative Genomics of Ten Sphingomonadaceae Strains.</title>
        <authorList>
            <person name="Pearce S.L."/>
            <person name="Oakeshott J.G."/>
            <person name="Pandey G."/>
        </authorList>
    </citation>
    <scope>NUCLEOTIDE SEQUENCE [LARGE SCALE GENOMIC DNA]</scope>
    <source>
        <strain evidence="2 3">LL02</strain>
    </source>
</reference>
<protein>
    <recommendedName>
        <fullName evidence="1">Xylose isomerase-like TIM barrel domain-containing protein</fullName>
    </recommendedName>
</protein>
<dbReference type="PANTHER" id="PTHR12110:SF52">
    <property type="entry name" value="XYLOSE ISOMERASE"/>
    <property type="match status" value="1"/>
</dbReference>
<feature type="domain" description="Xylose isomerase-like TIM barrel" evidence="1">
    <location>
        <begin position="4"/>
        <end position="225"/>
    </location>
</feature>
<dbReference type="Pfam" id="PF01261">
    <property type="entry name" value="AP_endonuc_2"/>
    <property type="match status" value="1"/>
</dbReference>
<dbReference type="AlphaFoldDB" id="A0A0J8A9X1"/>
<proteinExistence type="predicted"/>
<dbReference type="Proteomes" id="UP000052268">
    <property type="component" value="Unassembled WGS sequence"/>
</dbReference>
<evidence type="ECO:0000313" key="2">
    <source>
        <dbReference type="EMBL" id="KMS52015.1"/>
    </source>
</evidence>
<accession>A0A0J8A9X1</accession>
<comment type="caution">
    <text evidence="2">The sequence shown here is derived from an EMBL/GenBank/DDBJ whole genome shotgun (WGS) entry which is preliminary data.</text>
</comment>
<dbReference type="PANTHER" id="PTHR12110">
    <property type="entry name" value="HYDROXYPYRUVATE ISOMERASE"/>
    <property type="match status" value="1"/>
</dbReference>
<dbReference type="InterPro" id="IPR036237">
    <property type="entry name" value="Xyl_isomerase-like_sf"/>
</dbReference>
<dbReference type="InterPro" id="IPR013022">
    <property type="entry name" value="Xyl_isomerase-like_TIM-brl"/>
</dbReference>
<dbReference type="SUPFAM" id="SSF51658">
    <property type="entry name" value="Xylose isomerase-like"/>
    <property type="match status" value="1"/>
</dbReference>
<keyword evidence="3" id="KW-1185">Reference proteome</keyword>
<organism evidence="2 3">
    <name type="scientific">Novosphingobium barchaimii LL02</name>
    <dbReference type="NCBI Taxonomy" id="1114963"/>
    <lineage>
        <taxon>Bacteria</taxon>
        <taxon>Pseudomonadati</taxon>
        <taxon>Pseudomonadota</taxon>
        <taxon>Alphaproteobacteria</taxon>
        <taxon>Sphingomonadales</taxon>
        <taxon>Sphingomonadaceae</taxon>
        <taxon>Novosphingobium</taxon>
    </lineage>
</organism>
<evidence type="ECO:0000313" key="3">
    <source>
        <dbReference type="Proteomes" id="UP000052268"/>
    </source>
</evidence>
<sequence>MEDVEDFGIAAAASLLRETGLAVATVTHRAFGFATPDEARAARKRLRHTIAIAETIGAKTITITTGGRGDLTWAVAVERFASEIAACALTARNAGILLSLEPTSHLYADVSIAHRLMDTVRIARAAGINIGIDVFACWFDADIDDAIVAAAPHVALVQVSDYIAGDRELPCRAIPGDGMARLDRLIPLIHRAGFRGYYDLEVIGPRIAAEGAEAALARGVRYLRALLSKD</sequence>
<evidence type="ECO:0000259" key="1">
    <source>
        <dbReference type="Pfam" id="PF01261"/>
    </source>
</evidence>